<proteinExistence type="predicted"/>
<evidence type="ECO:0000313" key="2">
    <source>
        <dbReference type="Proteomes" id="UP000509771"/>
    </source>
</evidence>
<evidence type="ECO:0000313" key="1">
    <source>
        <dbReference type="EMBL" id="QLH03336.1"/>
    </source>
</evidence>
<dbReference type="KEGG" id="ncl:C5F47_07140"/>
<protein>
    <submittedName>
        <fullName evidence="1">Uncharacterized protein</fullName>
    </submittedName>
</protein>
<sequence length="189" mass="20520">MFAAIALASILLISGFNLPAVDAQLNPTVKKVKIANVAGQAPIFQSESRTIAYTYVFEACAGDKPIRSPEVVVSSDSEVRSVKLAIDLSPNACQVSATQIKAASPDTIKGKLFTKDTVTKMANTAEKRLGDIKVLLSERNTALQKLVKSPDSPENTSKLVKLSSEIVELRKELKDARAEYYRLLFIIHG</sequence>
<dbReference type="EMBL" id="CP026993">
    <property type="protein sequence ID" value="QLH03336.1"/>
    <property type="molecule type" value="Genomic_DNA"/>
</dbReference>
<accession>A0A7D5QXY2</accession>
<organism evidence="1 2">
    <name type="scientific">Nitrosopumilus cobalaminigenes</name>
    <dbReference type="NCBI Taxonomy" id="1470066"/>
    <lineage>
        <taxon>Archaea</taxon>
        <taxon>Nitrososphaerota</taxon>
        <taxon>Nitrososphaeria</taxon>
        <taxon>Nitrosopumilales</taxon>
        <taxon>Nitrosopumilaceae</taxon>
        <taxon>Nitrosopumilus</taxon>
    </lineage>
</organism>
<dbReference type="AlphaFoldDB" id="A0A7D5QXY2"/>
<dbReference type="Proteomes" id="UP000509771">
    <property type="component" value="Chromosome"/>
</dbReference>
<keyword evidence="2" id="KW-1185">Reference proteome</keyword>
<gene>
    <name evidence="1" type="ORF">C5F47_07140</name>
</gene>
<reference evidence="1 2" key="1">
    <citation type="submission" date="2018-02" db="EMBL/GenBank/DDBJ databases">
        <title>Complete genome of Nitrosopumilus cobalaminigenes HCA1.</title>
        <authorList>
            <person name="Qin W."/>
            <person name="Zheng Y."/>
            <person name="Stahl D.A."/>
        </authorList>
    </citation>
    <scope>NUCLEOTIDE SEQUENCE [LARGE SCALE GENOMIC DNA]</scope>
    <source>
        <strain evidence="1 2">HCA1</strain>
    </source>
</reference>
<name>A0A7D5QXY2_9ARCH</name>